<evidence type="ECO:0000256" key="1">
    <source>
        <dbReference type="SAM" id="MobiDB-lite"/>
    </source>
</evidence>
<proteinExistence type="predicted"/>
<dbReference type="AlphaFoldDB" id="A0A917SXH1"/>
<evidence type="ECO:0000313" key="3">
    <source>
        <dbReference type="EMBL" id="GGM01066.1"/>
    </source>
</evidence>
<dbReference type="InterPro" id="IPR045057">
    <property type="entry name" value="Gcn5-rel_NAT"/>
</dbReference>
<feature type="compositionally biased region" description="Polar residues" evidence="1">
    <location>
        <begin position="131"/>
        <end position="142"/>
    </location>
</feature>
<feature type="compositionally biased region" description="Low complexity" evidence="1">
    <location>
        <begin position="34"/>
        <end position="43"/>
    </location>
</feature>
<feature type="compositionally biased region" description="Acidic residues" evidence="1">
    <location>
        <begin position="87"/>
        <end position="96"/>
    </location>
</feature>
<sequence>MGSSSTIHGSYAGSEVATVRVPAFWVLSSAGVHPAMPAEPVPEAADDPDPDGAAEPEVAADEPDDPAAVGTPAEDPPAPVDAGDAVDPVDAEDAVDAVDTVDAGDPVDAVDEATVALEVEPPPVDDEPQAASVSPRDSTRAVSGSVDERRIIGSPGAAGRATGAARHPAARRRATGSIRTGTAHPGPPRTRRWPPERWCGPAGQVRRPGAVGSSRVRRRDAAGRPRRPFAGREPPAGQLAGRPRTPTRGTMTAEHSRATPTGWSVEHLPDGSRSGGRFRALEDGREVAHLDYRPEDGAWDLLHTWADPSVRGTGVSSRLVTAVMDAAREAGVRIVPSCPYIPVWLQRHPGYLDLVQESA</sequence>
<keyword evidence="4" id="KW-1185">Reference proteome</keyword>
<dbReference type="SUPFAM" id="SSF55729">
    <property type="entry name" value="Acyl-CoA N-acyltransferases (Nat)"/>
    <property type="match status" value="1"/>
</dbReference>
<reference evidence="3" key="2">
    <citation type="submission" date="2020-09" db="EMBL/GenBank/DDBJ databases">
        <authorList>
            <person name="Sun Q."/>
            <person name="Zhou Y."/>
        </authorList>
    </citation>
    <scope>NUCLEOTIDE SEQUENCE</scope>
    <source>
        <strain evidence="3">CGMCC 4.7308</strain>
    </source>
</reference>
<gene>
    <name evidence="3" type="ORF">GCM10011594_21410</name>
</gene>
<feature type="region of interest" description="Disordered" evidence="1">
    <location>
        <begin position="33"/>
        <end position="278"/>
    </location>
</feature>
<dbReference type="PANTHER" id="PTHR31435:SF9">
    <property type="entry name" value="PROTEIN NATD1"/>
    <property type="match status" value="1"/>
</dbReference>
<dbReference type="PROSITE" id="PS51729">
    <property type="entry name" value="GNAT_YJDJ"/>
    <property type="match status" value="1"/>
</dbReference>
<dbReference type="EMBL" id="BMNA01000003">
    <property type="protein sequence ID" value="GGM01066.1"/>
    <property type="molecule type" value="Genomic_DNA"/>
</dbReference>
<comment type="caution">
    <text evidence="3">The sequence shown here is derived from an EMBL/GenBank/DDBJ whole genome shotgun (WGS) entry which is preliminary data.</text>
</comment>
<protein>
    <recommendedName>
        <fullName evidence="2">N-acetyltransferase domain-containing protein</fullName>
    </recommendedName>
</protein>
<feature type="compositionally biased region" description="Low complexity" evidence="1">
    <location>
        <begin position="97"/>
        <end position="107"/>
    </location>
</feature>
<accession>A0A917SXH1</accession>
<name>A0A917SXH1_9ACTN</name>
<dbReference type="Gene3D" id="3.40.630.30">
    <property type="match status" value="1"/>
</dbReference>
<feature type="domain" description="N-acetyltransferase" evidence="2">
    <location>
        <begin position="270"/>
        <end position="356"/>
    </location>
</feature>
<feature type="compositionally biased region" description="Low complexity" evidence="1">
    <location>
        <begin position="231"/>
        <end position="250"/>
    </location>
</feature>
<evidence type="ECO:0000313" key="4">
    <source>
        <dbReference type="Proteomes" id="UP000655208"/>
    </source>
</evidence>
<dbReference type="Pfam" id="PF14542">
    <property type="entry name" value="Acetyltransf_CG"/>
    <property type="match status" value="1"/>
</dbReference>
<dbReference type="PANTHER" id="PTHR31435">
    <property type="entry name" value="PROTEIN NATD1"/>
    <property type="match status" value="1"/>
</dbReference>
<feature type="compositionally biased region" description="Low complexity" evidence="1">
    <location>
        <begin position="153"/>
        <end position="167"/>
    </location>
</feature>
<evidence type="ECO:0000259" key="2">
    <source>
        <dbReference type="PROSITE" id="PS51729"/>
    </source>
</evidence>
<dbReference type="InterPro" id="IPR016181">
    <property type="entry name" value="Acyl_CoA_acyltransferase"/>
</dbReference>
<dbReference type="CDD" id="cd04301">
    <property type="entry name" value="NAT_SF"/>
    <property type="match status" value="1"/>
</dbReference>
<feature type="compositionally biased region" description="Acidic residues" evidence="1">
    <location>
        <begin position="44"/>
        <end position="65"/>
    </location>
</feature>
<dbReference type="Proteomes" id="UP000655208">
    <property type="component" value="Unassembled WGS sequence"/>
</dbReference>
<dbReference type="InterPro" id="IPR031165">
    <property type="entry name" value="GNAT_YJDJ"/>
</dbReference>
<organism evidence="3 4">
    <name type="scientific">Nakamurella endophytica</name>
    <dbReference type="NCBI Taxonomy" id="1748367"/>
    <lineage>
        <taxon>Bacteria</taxon>
        <taxon>Bacillati</taxon>
        <taxon>Actinomycetota</taxon>
        <taxon>Actinomycetes</taxon>
        <taxon>Nakamurellales</taxon>
        <taxon>Nakamurellaceae</taxon>
        <taxon>Nakamurella</taxon>
    </lineage>
</organism>
<reference evidence="3" key="1">
    <citation type="journal article" date="2014" name="Int. J. Syst. Evol. Microbiol.">
        <title>Complete genome sequence of Corynebacterium casei LMG S-19264T (=DSM 44701T), isolated from a smear-ripened cheese.</title>
        <authorList>
            <consortium name="US DOE Joint Genome Institute (JGI-PGF)"/>
            <person name="Walter F."/>
            <person name="Albersmeier A."/>
            <person name="Kalinowski J."/>
            <person name="Ruckert C."/>
        </authorList>
    </citation>
    <scope>NUCLEOTIDE SEQUENCE</scope>
    <source>
        <strain evidence="3">CGMCC 4.7308</strain>
    </source>
</reference>